<evidence type="ECO:0000256" key="4">
    <source>
        <dbReference type="SAM" id="Phobius"/>
    </source>
</evidence>
<protein>
    <submittedName>
        <fullName evidence="5">Sodium-dependent glucose transporter 1</fullName>
    </submittedName>
</protein>
<keyword evidence="5" id="KW-0813">Transport</keyword>
<dbReference type="AlphaFoldDB" id="A0A210PTZ5"/>
<feature type="transmembrane region" description="Helical" evidence="4">
    <location>
        <begin position="6"/>
        <end position="26"/>
    </location>
</feature>
<keyword evidence="6" id="KW-1185">Reference proteome</keyword>
<dbReference type="EMBL" id="NEDP02005493">
    <property type="protein sequence ID" value="OWF39971.1"/>
    <property type="molecule type" value="Genomic_DNA"/>
</dbReference>
<dbReference type="SUPFAM" id="SSF103473">
    <property type="entry name" value="MFS general substrate transporter"/>
    <property type="match status" value="1"/>
</dbReference>
<evidence type="ECO:0000256" key="3">
    <source>
        <dbReference type="ARBA" id="ARBA00023136"/>
    </source>
</evidence>
<keyword evidence="5" id="KW-0762">Sugar transport</keyword>
<evidence type="ECO:0000256" key="1">
    <source>
        <dbReference type="ARBA" id="ARBA00022692"/>
    </source>
</evidence>
<keyword evidence="2 4" id="KW-1133">Transmembrane helix</keyword>
<gene>
    <name evidence="5" type="ORF">KP79_PYT19658</name>
</gene>
<keyword evidence="1 4" id="KW-0812">Transmembrane</keyword>
<dbReference type="PANTHER" id="PTHR23121:SF9">
    <property type="entry name" value="SODIUM-DEPENDENT GLUCOSE TRANSPORTER 1"/>
    <property type="match status" value="1"/>
</dbReference>
<comment type="caution">
    <text evidence="5">The sequence shown here is derived from an EMBL/GenBank/DDBJ whole genome shotgun (WGS) entry which is preliminary data.</text>
</comment>
<dbReference type="Proteomes" id="UP000242188">
    <property type="component" value="Unassembled WGS sequence"/>
</dbReference>
<dbReference type="InterPro" id="IPR036259">
    <property type="entry name" value="MFS_trans_sf"/>
</dbReference>
<feature type="transmembrane region" description="Helical" evidence="4">
    <location>
        <begin position="57"/>
        <end position="82"/>
    </location>
</feature>
<evidence type="ECO:0000313" key="5">
    <source>
        <dbReference type="EMBL" id="OWF39971.1"/>
    </source>
</evidence>
<sequence>MFSVALIIMGVAIATVPWCVMIEAMLPTYLIVGLMQGIIDTGGNAEVLQVWKQEGRVVVLGLNFVFAVGSVIAPLVVAPFLIELKDEGLKNTSSSSLWDRTSNDIFYSATSLECYITDTATSNPEHFILPLGCWSCVGRSKTLSLIFHARDDFGDRTPAACVEGRSVKHSTNPPICRLRQ</sequence>
<name>A0A210PTZ5_MIZYE</name>
<evidence type="ECO:0000256" key="2">
    <source>
        <dbReference type="ARBA" id="ARBA00022989"/>
    </source>
</evidence>
<keyword evidence="3 4" id="KW-0472">Membrane</keyword>
<proteinExistence type="predicted"/>
<dbReference type="PANTHER" id="PTHR23121">
    <property type="entry name" value="SODIUM-DEPENDENT GLUCOSE TRANSPORTER 1"/>
    <property type="match status" value="1"/>
</dbReference>
<accession>A0A210PTZ5</accession>
<reference evidence="5 6" key="1">
    <citation type="journal article" date="2017" name="Nat. Ecol. Evol.">
        <title>Scallop genome provides insights into evolution of bilaterian karyotype and development.</title>
        <authorList>
            <person name="Wang S."/>
            <person name="Zhang J."/>
            <person name="Jiao W."/>
            <person name="Li J."/>
            <person name="Xun X."/>
            <person name="Sun Y."/>
            <person name="Guo X."/>
            <person name="Huan P."/>
            <person name="Dong B."/>
            <person name="Zhang L."/>
            <person name="Hu X."/>
            <person name="Sun X."/>
            <person name="Wang J."/>
            <person name="Zhao C."/>
            <person name="Wang Y."/>
            <person name="Wang D."/>
            <person name="Huang X."/>
            <person name="Wang R."/>
            <person name="Lv J."/>
            <person name="Li Y."/>
            <person name="Zhang Z."/>
            <person name="Liu B."/>
            <person name="Lu W."/>
            <person name="Hui Y."/>
            <person name="Liang J."/>
            <person name="Zhou Z."/>
            <person name="Hou R."/>
            <person name="Li X."/>
            <person name="Liu Y."/>
            <person name="Li H."/>
            <person name="Ning X."/>
            <person name="Lin Y."/>
            <person name="Zhao L."/>
            <person name="Xing Q."/>
            <person name="Dou J."/>
            <person name="Li Y."/>
            <person name="Mao J."/>
            <person name="Guo H."/>
            <person name="Dou H."/>
            <person name="Li T."/>
            <person name="Mu C."/>
            <person name="Jiang W."/>
            <person name="Fu Q."/>
            <person name="Fu X."/>
            <person name="Miao Y."/>
            <person name="Liu J."/>
            <person name="Yu Q."/>
            <person name="Li R."/>
            <person name="Liao H."/>
            <person name="Li X."/>
            <person name="Kong Y."/>
            <person name="Jiang Z."/>
            <person name="Chourrout D."/>
            <person name="Li R."/>
            <person name="Bao Z."/>
        </authorList>
    </citation>
    <scope>NUCLEOTIDE SEQUENCE [LARGE SCALE GENOMIC DNA]</scope>
    <source>
        <strain evidence="5 6">PY_sf001</strain>
    </source>
</reference>
<organism evidence="5 6">
    <name type="scientific">Mizuhopecten yessoensis</name>
    <name type="common">Japanese scallop</name>
    <name type="synonym">Patinopecten yessoensis</name>
    <dbReference type="NCBI Taxonomy" id="6573"/>
    <lineage>
        <taxon>Eukaryota</taxon>
        <taxon>Metazoa</taxon>
        <taxon>Spiralia</taxon>
        <taxon>Lophotrochozoa</taxon>
        <taxon>Mollusca</taxon>
        <taxon>Bivalvia</taxon>
        <taxon>Autobranchia</taxon>
        <taxon>Pteriomorphia</taxon>
        <taxon>Pectinida</taxon>
        <taxon>Pectinoidea</taxon>
        <taxon>Pectinidae</taxon>
        <taxon>Mizuhopecten</taxon>
    </lineage>
</organism>
<evidence type="ECO:0000313" key="6">
    <source>
        <dbReference type="Proteomes" id="UP000242188"/>
    </source>
</evidence>